<dbReference type="GO" id="GO:0005886">
    <property type="term" value="C:plasma membrane"/>
    <property type="evidence" value="ECO:0007669"/>
    <property type="project" value="UniProtKB-SubCell"/>
</dbReference>
<keyword evidence="6 8" id="KW-1133">Transmembrane helix</keyword>
<reference evidence="9 10" key="1">
    <citation type="submission" date="2010-02" db="EMBL/GenBank/DDBJ databases">
        <authorList>
            <person name="Weinstock G."/>
            <person name="Sodergren E."/>
            <person name="Clifton S."/>
            <person name="Fulton L."/>
            <person name="Fulton B."/>
            <person name="Courtney L."/>
            <person name="Fronick C."/>
            <person name="Harrison M."/>
            <person name="Strong C."/>
            <person name="Farmer C."/>
            <person name="Delahaunty K."/>
            <person name="Markovic C."/>
            <person name="Hall O."/>
            <person name="Minx P."/>
            <person name="Tomlinson C."/>
            <person name="Mitreva M."/>
            <person name="Nelson J."/>
            <person name="Hou S."/>
            <person name="Wollam A."/>
            <person name="Pepin K.H."/>
            <person name="Johnson M."/>
            <person name="Bhonagiri V."/>
            <person name="Zhang X."/>
            <person name="Suruliraj S."/>
            <person name="Warren W."/>
            <person name="Chinwalla A."/>
            <person name="Mardis E.R."/>
            <person name="Wilson R.K."/>
        </authorList>
    </citation>
    <scope>NUCLEOTIDE SEQUENCE [LARGE SCALE GENOMIC DNA]</scope>
    <source>
        <strain evidence="9 10">ATCC 29315</strain>
    </source>
</reference>
<evidence type="ECO:0000313" key="10">
    <source>
        <dbReference type="Proteomes" id="UP000005536"/>
    </source>
</evidence>
<proteinExistence type="inferred from homology"/>
<keyword evidence="5 8" id="KW-0812">Transmembrane</keyword>
<dbReference type="Proteomes" id="UP000005536">
    <property type="component" value="Unassembled WGS sequence"/>
</dbReference>
<keyword evidence="8" id="KW-0997">Cell inner membrane</keyword>
<accession>D4DS45</accession>
<dbReference type="PANTHER" id="PTHR30003">
    <property type="entry name" value="L-LACTATE PERMEASE"/>
    <property type="match status" value="1"/>
</dbReference>
<comment type="similarity">
    <text evidence="2 8">Belongs to the lactate permease family.</text>
</comment>
<keyword evidence="7 8" id="KW-0472">Membrane</keyword>
<evidence type="ECO:0000256" key="4">
    <source>
        <dbReference type="ARBA" id="ARBA00022475"/>
    </source>
</evidence>
<evidence type="ECO:0000256" key="3">
    <source>
        <dbReference type="ARBA" id="ARBA00022448"/>
    </source>
</evidence>
<feature type="transmembrane region" description="Helical" evidence="8">
    <location>
        <begin position="120"/>
        <end position="138"/>
    </location>
</feature>
<evidence type="ECO:0000256" key="5">
    <source>
        <dbReference type="ARBA" id="ARBA00022692"/>
    </source>
</evidence>
<comment type="function">
    <text evidence="8">Uptake of L-lactate across the membrane. Can also transport D-lactate and glycolate.</text>
</comment>
<gene>
    <name evidence="9" type="ORF">NEIELOOT_01888</name>
</gene>
<dbReference type="GO" id="GO:0015295">
    <property type="term" value="F:solute:proton symporter activity"/>
    <property type="evidence" value="ECO:0007669"/>
    <property type="project" value="TreeGrafter"/>
</dbReference>
<dbReference type="EMBL" id="ADBF01000184">
    <property type="protein sequence ID" value="EFE49299.1"/>
    <property type="molecule type" value="Genomic_DNA"/>
</dbReference>
<comment type="subcellular location">
    <subcellularLocation>
        <location evidence="8">Cell inner membrane</location>
        <topology evidence="8">Multi-pass membrane protein</topology>
    </subcellularLocation>
    <subcellularLocation>
        <location evidence="1">Cell membrane</location>
        <topology evidence="1">Multi-pass membrane protein</topology>
    </subcellularLocation>
</comment>
<evidence type="ECO:0000256" key="2">
    <source>
        <dbReference type="ARBA" id="ARBA00010100"/>
    </source>
</evidence>
<protein>
    <recommendedName>
        <fullName evidence="8">L-lactate permease</fullName>
    </recommendedName>
</protein>
<sequence>MGALIMVKLMLVGGDNSMVKIIGREFASVAGQHWVYFSSYLGAIGAFFSGSNTVSNLTFGSIQQQIALDTGLSVTLILALQSVGGAMGNMVCINNIIAVCSVLDVKNSEGAIIKKTVVPMFLYGIIAALMAVLVIPLLPL</sequence>
<dbReference type="Pfam" id="PF02652">
    <property type="entry name" value="Lactate_perm"/>
    <property type="match status" value="1"/>
</dbReference>
<evidence type="ECO:0000256" key="1">
    <source>
        <dbReference type="ARBA" id="ARBA00004651"/>
    </source>
</evidence>
<keyword evidence="4" id="KW-1003">Cell membrane</keyword>
<evidence type="ECO:0000313" key="9">
    <source>
        <dbReference type="EMBL" id="EFE49299.1"/>
    </source>
</evidence>
<comment type="caution">
    <text evidence="8">Lacks conserved residue(s) required for the propagation of feature annotation.</text>
</comment>
<comment type="caution">
    <text evidence="9">The sequence shown here is derived from an EMBL/GenBank/DDBJ whole genome shotgun (WGS) entry which is preliminary data.</text>
</comment>
<dbReference type="AlphaFoldDB" id="D4DS45"/>
<dbReference type="PANTHER" id="PTHR30003:SF0">
    <property type="entry name" value="GLYCOLATE PERMEASE GLCA-RELATED"/>
    <property type="match status" value="1"/>
</dbReference>
<dbReference type="InterPro" id="IPR003804">
    <property type="entry name" value="Lactate_perm"/>
</dbReference>
<evidence type="ECO:0000256" key="8">
    <source>
        <dbReference type="RuleBase" id="RU365092"/>
    </source>
</evidence>
<name>D4DS45_NEIEG</name>
<evidence type="ECO:0000256" key="7">
    <source>
        <dbReference type="ARBA" id="ARBA00023136"/>
    </source>
</evidence>
<evidence type="ECO:0000256" key="6">
    <source>
        <dbReference type="ARBA" id="ARBA00022989"/>
    </source>
</evidence>
<dbReference type="GO" id="GO:0015129">
    <property type="term" value="F:lactate transmembrane transporter activity"/>
    <property type="evidence" value="ECO:0007669"/>
    <property type="project" value="UniProtKB-UniRule"/>
</dbReference>
<organism evidence="9 10">
    <name type="scientific">Neisseria elongata subsp. glycolytica ATCC 29315</name>
    <dbReference type="NCBI Taxonomy" id="546263"/>
    <lineage>
        <taxon>Bacteria</taxon>
        <taxon>Pseudomonadati</taxon>
        <taxon>Pseudomonadota</taxon>
        <taxon>Betaproteobacteria</taxon>
        <taxon>Neisseriales</taxon>
        <taxon>Neisseriaceae</taxon>
        <taxon>Neisseria</taxon>
    </lineage>
</organism>
<keyword evidence="3 8" id="KW-0813">Transport</keyword>